<proteinExistence type="predicted"/>
<reference evidence="2" key="1">
    <citation type="submission" date="2023-10" db="EMBL/GenBank/DDBJ databases">
        <title>Chromosome-level genome of the transformable northern wattle, Acacia crassicarpa.</title>
        <authorList>
            <person name="Massaro I."/>
            <person name="Sinha N.R."/>
            <person name="Poethig S."/>
            <person name="Leichty A.R."/>
        </authorList>
    </citation>
    <scope>NUCLEOTIDE SEQUENCE</scope>
    <source>
        <strain evidence="2">Acra3RX</strain>
        <tissue evidence="2">Leaf</tissue>
    </source>
</reference>
<dbReference type="Proteomes" id="UP001293593">
    <property type="component" value="Unassembled WGS sequence"/>
</dbReference>
<sequence>MSAFDEDIPNVGDGDRRGCRGGDGDNDDDDDEDVKKGLRKYGFQKNIGKAKQVVLRQFSKAKKQLHNRRHKKALRTSSESGAAIANRASGKMIRGVSGPGCYFCFSRPQVVESPIESPPSDPNAPSFTYAMLKTLIEKNDFYSRECNPHLD</sequence>
<dbReference type="PANTHER" id="PTHR35123">
    <property type="entry name" value="OS07G0633900 PROTEIN-RELATED"/>
    <property type="match status" value="1"/>
</dbReference>
<organism evidence="2 3">
    <name type="scientific">Acacia crassicarpa</name>
    <name type="common">northern wattle</name>
    <dbReference type="NCBI Taxonomy" id="499986"/>
    <lineage>
        <taxon>Eukaryota</taxon>
        <taxon>Viridiplantae</taxon>
        <taxon>Streptophyta</taxon>
        <taxon>Embryophyta</taxon>
        <taxon>Tracheophyta</taxon>
        <taxon>Spermatophyta</taxon>
        <taxon>Magnoliopsida</taxon>
        <taxon>eudicotyledons</taxon>
        <taxon>Gunneridae</taxon>
        <taxon>Pentapetalae</taxon>
        <taxon>rosids</taxon>
        <taxon>fabids</taxon>
        <taxon>Fabales</taxon>
        <taxon>Fabaceae</taxon>
        <taxon>Caesalpinioideae</taxon>
        <taxon>mimosoid clade</taxon>
        <taxon>Acacieae</taxon>
        <taxon>Acacia</taxon>
    </lineage>
</organism>
<comment type="caution">
    <text evidence="2">The sequence shown here is derived from an EMBL/GenBank/DDBJ whole genome shotgun (WGS) entry which is preliminary data.</text>
</comment>
<gene>
    <name evidence="2" type="ORF">QN277_014013</name>
</gene>
<evidence type="ECO:0000313" key="2">
    <source>
        <dbReference type="EMBL" id="KAK4282666.1"/>
    </source>
</evidence>
<name>A0AAE1TFA8_9FABA</name>
<feature type="region of interest" description="Disordered" evidence="1">
    <location>
        <begin position="62"/>
        <end position="81"/>
    </location>
</feature>
<dbReference type="PANTHER" id="PTHR35123:SF2">
    <property type="entry name" value="UBIQUITIN CARBOXYL-TERMINAL HYDROLASE-LIKE PROTEIN"/>
    <property type="match status" value="1"/>
</dbReference>
<feature type="compositionally biased region" description="Basic and acidic residues" evidence="1">
    <location>
        <begin position="13"/>
        <end position="23"/>
    </location>
</feature>
<feature type="compositionally biased region" description="Basic residues" evidence="1">
    <location>
        <begin position="62"/>
        <end position="74"/>
    </location>
</feature>
<evidence type="ECO:0000313" key="3">
    <source>
        <dbReference type="Proteomes" id="UP001293593"/>
    </source>
</evidence>
<keyword evidence="3" id="KW-1185">Reference proteome</keyword>
<dbReference type="AlphaFoldDB" id="A0AAE1TFA8"/>
<evidence type="ECO:0000256" key="1">
    <source>
        <dbReference type="SAM" id="MobiDB-lite"/>
    </source>
</evidence>
<feature type="region of interest" description="Disordered" evidence="1">
    <location>
        <begin position="1"/>
        <end position="37"/>
    </location>
</feature>
<protein>
    <submittedName>
        <fullName evidence="2">Uncharacterized protein</fullName>
    </submittedName>
</protein>
<dbReference type="EMBL" id="JAWXYG010000002">
    <property type="protein sequence ID" value="KAK4282666.1"/>
    <property type="molecule type" value="Genomic_DNA"/>
</dbReference>
<accession>A0AAE1TFA8</accession>